<dbReference type="Gene3D" id="3.10.580.10">
    <property type="entry name" value="CBS-domain"/>
    <property type="match status" value="1"/>
</dbReference>
<dbReference type="CDD" id="cd06426">
    <property type="entry name" value="NTP_transferase_like_2"/>
    <property type="match status" value="1"/>
</dbReference>
<dbReference type="SUPFAM" id="SSF53448">
    <property type="entry name" value="Nucleotide-diphospho-sugar transferases"/>
    <property type="match status" value="1"/>
</dbReference>
<sequence>MIRRPIKWHDARVTPESQILDAIRIIDSGPGGIALVTTPDDRLVGTVTDGDVRRGLLRGVKLDEPVTAVMNAKPRWVDPTASRDAIIGKMRAWGVEQAPLVDASGRVVGLELFGDLLLAPGDDTWIVLMAGGMGTRLRPYTETLPKPMLPVGGKPIIQTIVESFAAQGFRRFFFSVNYRAEDIMRHFGDGEQFGVQVEYLHETERKGTAGALSLLREAPPGPVIVMNGDIMTSVDFRQLLRFHEEHGADATMCVREYSIQVPFGVVETDQHRLKTLQEKPVHSFFVNAGIYVLSPDALARVPRDRFYDMTDLFADLMAEGREASVFPLREYWLDVGRHEDLAQARTDAVERAAGDDAS</sequence>
<name>A0A917I5V9_9HYPH</name>
<reference evidence="3" key="2">
    <citation type="submission" date="2020-09" db="EMBL/GenBank/DDBJ databases">
        <authorList>
            <person name="Sun Q."/>
            <person name="Zhou Y."/>
        </authorList>
    </citation>
    <scope>NUCLEOTIDE SEQUENCE</scope>
    <source>
        <strain evidence="3">CGMCC 1.12214</strain>
    </source>
</reference>
<dbReference type="Pfam" id="PF00483">
    <property type="entry name" value="NTP_transferase"/>
    <property type="match status" value="1"/>
</dbReference>
<dbReference type="Gene3D" id="3.90.550.10">
    <property type="entry name" value="Spore Coat Polysaccharide Biosynthesis Protein SpsA, Chain A"/>
    <property type="match status" value="1"/>
</dbReference>
<dbReference type="InterPro" id="IPR000644">
    <property type="entry name" value="CBS_dom"/>
</dbReference>
<comment type="caution">
    <text evidence="3">The sequence shown here is derived from an EMBL/GenBank/DDBJ whole genome shotgun (WGS) entry which is preliminary data.</text>
</comment>
<dbReference type="AlphaFoldDB" id="A0A917I5V9"/>
<organism evidence="3 4">
    <name type="scientific">Alsobacter metallidurans</name>
    <dbReference type="NCBI Taxonomy" id="340221"/>
    <lineage>
        <taxon>Bacteria</taxon>
        <taxon>Pseudomonadati</taxon>
        <taxon>Pseudomonadota</taxon>
        <taxon>Alphaproteobacteria</taxon>
        <taxon>Hyphomicrobiales</taxon>
        <taxon>Alsobacteraceae</taxon>
        <taxon>Alsobacter</taxon>
    </lineage>
</organism>
<feature type="domain" description="CBS" evidence="2">
    <location>
        <begin position="1"/>
        <end position="64"/>
    </location>
</feature>
<evidence type="ECO:0000313" key="4">
    <source>
        <dbReference type="Proteomes" id="UP000603912"/>
    </source>
</evidence>
<dbReference type="PROSITE" id="PS51371">
    <property type="entry name" value="CBS"/>
    <property type="match status" value="1"/>
</dbReference>
<dbReference type="SUPFAM" id="SSF54631">
    <property type="entry name" value="CBS-domain pair"/>
    <property type="match status" value="1"/>
</dbReference>
<keyword evidence="4" id="KW-1185">Reference proteome</keyword>
<proteinExistence type="predicted"/>
<dbReference type="InterPro" id="IPR029044">
    <property type="entry name" value="Nucleotide-diphossugar_trans"/>
</dbReference>
<dbReference type="Proteomes" id="UP000603912">
    <property type="component" value="Unassembled WGS sequence"/>
</dbReference>
<dbReference type="CDD" id="cd04607">
    <property type="entry name" value="CBS_pair_NTP_transferase_assoc"/>
    <property type="match status" value="1"/>
</dbReference>
<dbReference type="Pfam" id="PF00571">
    <property type="entry name" value="CBS"/>
    <property type="match status" value="2"/>
</dbReference>
<dbReference type="EMBL" id="BMES01000001">
    <property type="protein sequence ID" value="GGH15582.1"/>
    <property type="molecule type" value="Genomic_DNA"/>
</dbReference>
<evidence type="ECO:0000313" key="3">
    <source>
        <dbReference type="EMBL" id="GGH15582.1"/>
    </source>
</evidence>
<protein>
    <submittedName>
        <fullName evidence="3">Alcohol dehydrogenase</fullName>
    </submittedName>
</protein>
<dbReference type="PANTHER" id="PTHR22572">
    <property type="entry name" value="SUGAR-1-PHOSPHATE GUANYL TRANSFERASE"/>
    <property type="match status" value="1"/>
</dbReference>
<dbReference type="InterPro" id="IPR050486">
    <property type="entry name" value="Mannose-1P_guanyltransferase"/>
</dbReference>
<keyword evidence="1" id="KW-0129">CBS domain</keyword>
<reference evidence="3" key="1">
    <citation type="journal article" date="2014" name="Int. J. Syst. Evol. Microbiol.">
        <title>Complete genome sequence of Corynebacterium casei LMG S-19264T (=DSM 44701T), isolated from a smear-ripened cheese.</title>
        <authorList>
            <consortium name="US DOE Joint Genome Institute (JGI-PGF)"/>
            <person name="Walter F."/>
            <person name="Albersmeier A."/>
            <person name="Kalinowski J."/>
            <person name="Ruckert C."/>
        </authorList>
    </citation>
    <scope>NUCLEOTIDE SEQUENCE</scope>
    <source>
        <strain evidence="3">CGMCC 1.12214</strain>
    </source>
</reference>
<dbReference type="InterPro" id="IPR005835">
    <property type="entry name" value="NTP_transferase_dom"/>
</dbReference>
<accession>A0A917I5V9</accession>
<gene>
    <name evidence="3" type="ORF">GCM10007036_15690</name>
</gene>
<evidence type="ECO:0000256" key="1">
    <source>
        <dbReference type="PROSITE-ProRule" id="PRU00703"/>
    </source>
</evidence>
<dbReference type="RefSeq" id="WP_188517090.1">
    <property type="nucleotide sequence ID" value="NZ_BMES01000001.1"/>
</dbReference>
<dbReference type="InterPro" id="IPR046342">
    <property type="entry name" value="CBS_dom_sf"/>
</dbReference>
<evidence type="ECO:0000259" key="2">
    <source>
        <dbReference type="PROSITE" id="PS51371"/>
    </source>
</evidence>